<dbReference type="Pfam" id="PF13521">
    <property type="entry name" value="AAA_28"/>
    <property type="match status" value="1"/>
</dbReference>
<dbReference type="AlphaFoldDB" id="A0AAV5APL8"/>
<sequence length="184" mass="21736">MEENLSQTTTSISRIAFVGPECTGKTTICTKLAHYFQTQWVPEYMRIYLQKKWDETQQVCQWEDLLPIASGQMFLENQKVQQANEFLFCDTNLLEITMYSYIYYGKCPTEIETSALAHRYDIIFLAHIDVPWQADDLRDKPNERAEVLTFFKKYLSQKEIPYIFLKGSETERFDKVISILKQKI</sequence>
<dbReference type="PANTHER" id="PTHR37512">
    <property type="entry name" value="TRIFUNCTIONAL NAD BIOSYNTHESIS/REGULATOR PROTEIN NADR"/>
    <property type="match status" value="1"/>
</dbReference>
<accession>A0AAV5APL8</accession>
<proteinExistence type="predicted"/>
<dbReference type="SUPFAM" id="SSF52540">
    <property type="entry name" value="P-loop containing nucleoside triphosphate hydrolases"/>
    <property type="match status" value="1"/>
</dbReference>
<comment type="caution">
    <text evidence="2">The sequence shown here is derived from an EMBL/GenBank/DDBJ whole genome shotgun (WGS) entry which is preliminary data.</text>
</comment>
<name>A0AAV5APL8_9FLAO</name>
<dbReference type="EMBL" id="BQKB01000013">
    <property type="protein sequence ID" value="GJM52439.1"/>
    <property type="molecule type" value="Genomic_DNA"/>
</dbReference>
<organism evidence="2 4">
    <name type="scientific">Capnocytophaga catalasegens</name>
    <dbReference type="NCBI Taxonomy" id="1004260"/>
    <lineage>
        <taxon>Bacteria</taxon>
        <taxon>Pseudomonadati</taxon>
        <taxon>Bacteroidota</taxon>
        <taxon>Flavobacteriia</taxon>
        <taxon>Flavobacteriales</taxon>
        <taxon>Flavobacteriaceae</taxon>
        <taxon>Capnocytophaga</taxon>
    </lineage>
</organism>
<evidence type="ECO:0000313" key="2">
    <source>
        <dbReference type="EMBL" id="GJM49288.1"/>
    </source>
</evidence>
<keyword evidence="5" id="KW-1185">Reference proteome</keyword>
<dbReference type="InterPro" id="IPR038727">
    <property type="entry name" value="NadR/Ttd14_AAA_dom"/>
</dbReference>
<dbReference type="InterPro" id="IPR052735">
    <property type="entry name" value="NAD_biosynth-regulator"/>
</dbReference>
<dbReference type="RefSeq" id="WP_264845870.1">
    <property type="nucleotide sequence ID" value="NZ_BPMA01000016.1"/>
</dbReference>
<evidence type="ECO:0000313" key="3">
    <source>
        <dbReference type="EMBL" id="GJM52439.1"/>
    </source>
</evidence>
<dbReference type="EMBL" id="BQKA01000006">
    <property type="protein sequence ID" value="GJM49288.1"/>
    <property type="molecule type" value="Genomic_DNA"/>
</dbReference>
<dbReference type="Proteomes" id="UP001208692">
    <property type="component" value="Unassembled WGS sequence"/>
</dbReference>
<dbReference type="Gene3D" id="3.40.50.300">
    <property type="entry name" value="P-loop containing nucleotide triphosphate hydrolases"/>
    <property type="match status" value="1"/>
</dbReference>
<reference evidence="2 5" key="1">
    <citation type="submission" date="2021-11" db="EMBL/GenBank/DDBJ databases">
        <title>Draft genome sequence of Capnocytophaga sp. strain KC07075 isolated from cat oral cavity.</title>
        <authorList>
            <person name="Suzuki M."/>
            <person name="Imaoka K."/>
            <person name="Kimura M."/>
            <person name="Morikawa S."/>
            <person name="Maeda K."/>
        </authorList>
    </citation>
    <scope>NUCLEOTIDE SEQUENCE</scope>
    <source>
        <strain evidence="2">KC07075</strain>
        <strain evidence="3 5">KC07079</strain>
    </source>
</reference>
<dbReference type="PANTHER" id="PTHR37512:SF1">
    <property type="entry name" value="NADR_TTD14 AAA DOMAIN-CONTAINING PROTEIN"/>
    <property type="match status" value="1"/>
</dbReference>
<dbReference type="Proteomes" id="UP001207736">
    <property type="component" value="Unassembled WGS sequence"/>
</dbReference>
<evidence type="ECO:0000313" key="4">
    <source>
        <dbReference type="Proteomes" id="UP001207736"/>
    </source>
</evidence>
<dbReference type="InterPro" id="IPR027417">
    <property type="entry name" value="P-loop_NTPase"/>
</dbReference>
<feature type="domain" description="NadR/Ttd14 AAA" evidence="1">
    <location>
        <begin position="14"/>
        <end position="172"/>
    </location>
</feature>
<protein>
    <recommendedName>
        <fullName evidence="1">NadR/Ttd14 AAA domain-containing protein</fullName>
    </recommendedName>
</protein>
<evidence type="ECO:0000259" key="1">
    <source>
        <dbReference type="Pfam" id="PF13521"/>
    </source>
</evidence>
<evidence type="ECO:0000313" key="5">
    <source>
        <dbReference type="Proteomes" id="UP001208692"/>
    </source>
</evidence>
<gene>
    <name evidence="2" type="ORF">RCZ15_02630</name>
    <name evidence="3" type="ORF">RCZ16_07560</name>
</gene>